<feature type="region of interest" description="Disordered" evidence="1">
    <location>
        <begin position="1"/>
        <end position="23"/>
    </location>
</feature>
<dbReference type="GO" id="GO:0003743">
    <property type="term" value="F:translation initiation factor activity"/>
    <property type="evidence" value="ECO:0007669"/>
    <property type="project" value="UniProtKB-KW"/>
</dbReference>
<dbReference type="EMBL" id="JADAQX010000464">
    <property type="protein sequence ID" value="KAF8820143.1"/>
    <property type="molecule type" value="Genomic_DNA"/>
</dbReference>
<comment type="caution">
    <text evidence="3">The sequence shown here is derived from an EMBL/GenBank/DDBJ whole genome shotgun (WGS) entry which is preliminary data.</text>
</comment>
<dbReference type="InterPro" id="IPR050318">
    <property type="entry name" value="DENR/SUI1_TIF"/>
</dbReference>
<keyword evidence="4" id="KW-1185">Reference proteome</keyword>
<evidence type="ECO:0000313" key="4">
    <source>
        <dbReference type="Proteomes" id="UP000823046"/>
    </source>
</evidence>
<gene>
    <name evidence="3" type="ORF">IE077_000557</name>
</gene>
<name>A0ABQ7J855_9APIC</name>
<keyword evidence="3" id="KW-0648">Protein biosynthesis</keyword>
<dbReference type="PROSITE" id="PS50296">
    <property type="entry name" value="SUI1"/>
    <property type="match status" value="1"/>
</dbReference>
<dbReference type="InterPro" id="IPR036877">
    <property type="entry name" value="SUI1_dom_sf"/>
</dbReference>
<dbReference type="InterPro" id="IPR048517">
    <property type="entry name" value="DENR_N"/>
</dbReference>
<dbReference type="PANTHER" id="PTHR12789">
    <property type="entry name" value="DENSITY-REGULATED PROTEIN HOMOLOG"/>
    <property type="match status" value="1"/>
</dbReference>
<dbReference type="InterPro" id="IPR001950">
    <property type="entry name" value="SUI1"/>
</dbReference>
<reference evidence="3 4" key="1">
    <citation type="journal article" date="2020" name="bioRxiv">
        <title>Metabolic contributions of an alphaproteobacterial endosymbiont in the apicomplexan Cardiosporidium cionae.</title>
        <authorList>
            <person name="Hunter E.S."/>
            <person name="Paight C.J."/>
            <person name="Lane C.E."/>
        </authorList>
    </citation>
    <scope>NUCLEOTIDE SEQUENCE [LARGE SCALE GENOMIC DNA]</scope>
    <source>
        <strain evidence="3">ESH_2018</strain>
    </source>
</reference>
<evidence type="ECO:0000259" key="2">
    <source>
        <dbReference type="PROSITE" id="PS50296"/>
    </source>
</evidence>
<dbReference type="Pfam" id="PF21023">
    <property type="entry name" value="DENR_N"/>
    <property type="match status" value="1"/>
</dbReference>
<evidence type="ECO:0000313" key="3">
    <source>
        <dbReference type="EMBL" id="KAF8820143.1"/>
    </source>
</evidence>
<dbReference type="SUPFAM" id="SSF55159">
    <property type="entry name" value="eIF1-like"/>
    <property type="match status" value="1"/>
</dbReference>
<organism evidence="3 4">
    <name type="scientific">Cardiosporidium cionae</name>
    <dbReference type="NCBI Taxonomy" id="476202"/>
    <lineage>
        <taxon>Eukaryota</taxon>
        <taxon>Sar</taxon>
        <taxon>Alveolata</taxon>
        <taxon>Apicomplexa</taxon>
        <taxon>Aconoidasida</taxon>
        <taxon>Nephromycida</taxon>
        <taxon>Cardiosporidium</taxon>
    </lineage>
</organism>
<feature type="domain" description="SUI1" evidence="2">
    <location>
        <begin position="152"/>
        <end position="255"/>
    </location>
</feature>
<keyword evidence="3" id="KW-0396">Initiation factor</keyword>
<sequence>MHSGPKGTLDIPSEGTSQLPKGENTSIATVSCASALEELHTETSLASKAATQGVAASSDHQTLTTAIEEAEADPTVPVVVQYCPNCGLPPDFCEYGDQWEKCCPWVLEHFPQYYPTLTSDMKNLSITADSPTKSKRGGGATKKPVKPVVQQVIIHKSLRSKRKIVTSVTGLETFGLPSPSLLECIYLLSFLLLYISTNPSIDSISHPKSYLLDSIQFFMGVNLSKAAKIFAKFFSCGVSVVKSPLGNDQLDIQVDRDISSIG</sequence>
<evidence type="ECO:0000256" key="1">
    <source>
        <dbReference type="SAM" id="MobiDB-lite"/>
    </source>
</evidence>
<dbReference type="Proteomes" id="UP000823046">
    <property type="component" value="Unassembled WGS sequence"/>
</dbReference>
<proteinExistence type="predicted"/>
<accession>A0ABQ7J855</accession>
<protein>
    <submittedName>
        <fullName evidence="3">Translation initiation factor sui1 protein</fullName>
    </submittedName>
</protein>
<feature type="compositionally biased region" description="Polar residues" evidence="1">
    <location>
        <begin position="14"/>
        <end position="23"/>
    </location>
</feature>
<dbReference type="PANTHER" id="PTHR12789:SF0">
    <property type="entry name" value="DENSITY-REGULATED PROTEIN"/>
    <property type="match status" value="1"/>
</dbReference>